<sequence>MKFQATALVFLAACAQALVIPKEFSNLAKKCAIPDGILTAIHTTNCDASVPIQVSKTTILKTSDGTPMYPVNVKIPMTLDLIASNNGNVEYQANRVHVKLFEFSENWLTGALLNRGLAAPNDKEYKTMVPFEGDLFGPDKKPPTLAQSPPDVKPLPNHFQPLQNKGAVPEIINEVKPLPTPLLNRQANTFNPIHDAIQTSAGQVVNAKPATEFIPAIAKVQTPLEGAVPANPP</sequence>
<name>A0AC35UC68_9BILA</name>
<evidence type="ECO:0000313" key="2">
    <source>
        <dbReference type="WBParaSite" id="RSKR_0000987500.1"/>
    </source>
</evidence>
<reference evidence="2" key="1">
    <citation type="submission" date="2016-11" db="UniProtKB">
        <authorList>
            <consortium name="WormBaseParasite"/>
        </authorList>
    </citation>
    <scope>IDENTIFICATION</scope>
    <source>
        <strain evidence="2">KR3021</strain>
    </source>
</reference>
<proteinExistence type="predicted"/>
<protein>
    <submittedName>
        <fullName evidence="2">Major sperm protein</fullName>
    </submittedName>
</protein>
<dbReference type="Proteomes" id="UP000095286">
    <property type="component" value="Unplaced"/>
</dbReference>
<evidence type="ECO:0000313" key="1">
    <source>
        <dbReference type="Proteomes" id="UP000095286"/>
    </source>
</evidence>
<accession>A0AC35UC68</accession>
<organism evidence="1 2">
    <name type="scientific">Rhabditophanes sp. KR3021</name>
    <dbReference type="NCBI Taxonomy" id="114890"/>
    <lineage>
        <taxon>Eukaryota</taxon>
        <taxon>Metazoa</taxon>
        <taxon>Ecdysozoa</taxon>
        <taxon>Nematoda</taxon>
        <taxon>Chromadorea</taxon>
        <taxon>Rhabditida</taxon>
        <taxon>Tylenchina</taxon>
        <taxon>Panagrolaimomorpha</taxon>
        <taxon>Strongyloidoidea</taxon>
        <taxon>Alloionematidae</taxon>
        <taxon>Rhabditophanes</taxon>
    </lineage>
</organism>
<dbReference type="WBParaSite" id="RSKR_0000987500.1">
    <property type="protein sequence ID" value="RSKR_0000987500.1"/>
    <property type="gene ID" value="RSKR_0000987500"/>
</dbReference>